<feature type="compositionally biased region" description="Basic and acidic residues" evidence="1">
    <location>
        <begin position="1"/>
        <end position="22"/>
    </location>
</feature>
<comment type="caution">
    <text evidence="2">The sequence shown here is derived from an EMBL/GenBank/DDBJ whole genome shotgun (WGS) entry which is preliminary data.</text>
</comment>
<proteinExistence type="predicted"/>
<dbReference type="AlphaFoldDB" id="A0A917SIG1"/>
<name>A0A917SIG1_9ACTN</name>
<sequence>MRDQRRIDRAKPSTKEWRDRVDASYPAGDTSLSDNARDYRYIAVHNDTQQLAETLAVIMQAIPEIYGKRPDSVT</sequence>
<dbReference type="Proteomes" id="UP000613840">
    <property type="component" value="Unassembled WGS sequence"/>
</dbReference>
<feature type="region of interest" description="Disordered" evidence="1">
    <location>
        <begin position="1"/>
        <end position="30"/>
    </location>
</feature>
<evidence type="ECO:0000313" key="2">
    <source>
        <dbReference type="EMBL" id="GGL84037.1"/>
    </source>
</evidence>
<reference evidence="2" key="2">
    <citation type="submission" date="2020-09" db="EMBL/GenBank/DDBJ databases">
        <authorList>
            <person name="Sun Q."/>
            <person name="Zhou Y."/>
        </authorList>
    </citation>
    <scope>NUCLEOTIDE SEQUENCE</scope>
    <source>
        <strain evidence="2">CGMCC 4.7306</strain>
    </source>
</reference>
<evidence type="ECO:0000313" key="3">
    <source>
        <dbReference type="Proteomes" id="UP000613840"/>
    </source>
</evidence>
<dbReference type="EMBL" id="BMMZ01000023">
    <property type="protein sequence ID" value="GGL84037.1"/>
    <property type="molecule type" value="Genomic_DNA"/>
</dbReference>
<keyword evidence="3" id="KW-1185">Reference proteome</keyword>
<reference evidence="2" key="1">
    <citation type="journal article" date="2014" name="Int. J. Syst. Evol. Microbiol.">
        <title>Complete genome sequence of Corynebacterium casei LMG S-19264T (=DSM 44701T), isolated from a smear-ripened cheese.</title>
        <authorList>
            <consortium name="US DOE Joint Genome Institute (JGI-PGF)"/>
            <person name="Walter F."/>
            <person name="Albersmeier A."/>
            <person name="Kalinowski J."/>
            <person name="Ruckert C."/>
        </authorList>
    </citation>
    <scope>NUCLEOTIDE SEQUENCE</scope>
    <source>
        <strain evidence="2">CGMCC 4.7306</strain>
    </source>
</reference>
<gene>
    <name evidence="2" type="ORF">GCM10011575_47850</name>
</gene>
<accession>A0A917SIG1</accession>
<evidence type="ECO:0000256" key="1">
    <source>
        <dbReference type="SAM" id="MobiDB-lite"/>
    </source>
</evidence>
<protein>
    <submittedName>
        <fullName evidence="2">Uncharacterized protein</fullName>
    </submittedName>
</protein>
<dbReference type="RefSeq" id="WP_188898637.1">
    <property type="nucleotide sequence ID" value="NZ_BMMZ01000023.1"/>
</dbReference>
<organism evidence="2 3">
    <name type="scientific">Microlunatus endophyticus</name>
    <dbReference type="NCBI Taxonomy" id="1716077"/>
    <lineage>
        <taxon>Bacteria</taxon>
        <taxon>Bacillati</taxon>
        <taxon>Actinomycetota</taxon>
        <taxon>Actinomycetes</taxon>
        <taxon>Propionibacteriales</taxon>
        <taxon>Propionibacteriaceae</taxon>
        <taxon>Microlunatus</taxon>
    </lineage>
</organism>